<reference evidence="2" key="1">
    <citation type="journal article" date="2023" name="Nat. Commun.">
        <title>Diploid and tetraploid genomes of Acorus and the evolution of monocots.</title>
        <authorList>
            <person name="Ma L."/>
            <person name="Liu K.W."/>
            <person name="Li Z."/>
            <person name="Hsiao Y.Y."/>
            <person name="Qi Y."/>
            <person name="Fu T."/>
            <person name="Tang G.D."/>
            <person name="Zhang D."/>
            <person name="Sun W.H."/>
            <person name="Liu D.K."/>
            <person name="Li Y."/>
            <person name="Chen G.Z."/>
            <person name="Liu X.D."/>
            <person name="Liao X.Y."/>
            <person name="Jiang Y.T."/>
            <person name="Yu X."/>
            <person name="Hao Y."/>
            <person name="Huang J."/>
            <person name="Zhao X.W."/>
            <person name="Ke S."/>
            <person name="Chen Y.Y."/>
            <person name="Wu W.L."/>
            <person name="Hsu J.L."/>
            <person name="Lin Y.F."/>
            <person name="Huang M.D."/>
            <person name="Li C.Y."/>
            <person name="Huang L."/>
            <person name="Wang Z.W."/>
            <person name="Zhao X."/>
            <person name="Zhong W.Y."/>
            <person name="Peng D.H."/>
            <person name="Ahmad S."/>
            <person name="Lan S."/>
            <person name="Zhang J.S."/>
            <person name="Tsai W.C."/>
            <person name="Van de Peer Y."/>
            <person name="Liu Z.J."/>
        </authorList>
    </citation>
    <scope>NUCLEOTIDE SEQUENCE</scope>
    <source>
        <strain evidence="2">CP</strain>
    </source>
</reference>
<gene>
    <name evidence="2" type="ORF">QJS10_CPA07g00656</name>
</gene>
<name>A0AAV9EIN6_ACOCL</name>
<proteinExistence type="predicted"/>
<feature type="region of interest" description="Disordered" evidence="1">
    <location>
        <begin position="1"/>
        <end position="21"/>
    </location>
</feature>
<evidence type="ECO:0000256" key="1">
    <source>
        <dbReference type="SAM" id="MobiDB-lite"/>
    </source>
</evidence>
<dbReference type="EMBL" id="JAUJYO010000007">
    <property type="protein sequence ID" value="KAK1312819.1"/>
    <property type="molecule type" value="Genomic_DNA"/>
</dbReference>
<sequence>MEESRAAMEEEITRRTRDKMMESRVVMDTEITRRTNEIHLQQERQMQDMFQSLVARLQLPGCSTSRP</sequence>
<organism evidence="2 3">
    <name type="scientific">Acorus calamus</name>
    <name type="common">Sweet flag</name>
    <dbReference type="NCBI Taxonomy" id="4465"/>
    <lineage>
        <taxon>Eukaryota</taxon>
        <taxon>Viridiplantae</taxon>
        <taxon>Streptophyta</taxon>
        <taxon>Embryophyta</taxon>
        <taxon>Tracheophyta</taxon>
        <taxon>Spermatophyta</taxon>
        <taxon>Magnoliopsida</taxon>
        <taxon>Liliopsida</taxon>
        <taxon>Acoraceae</taxon>
        <taxon>Acorus</taxon>
    </lineage>
</organism>
<protein>
    <submittedName>
        <fullName evidence="2">Uncharacterized protein</fullName>
    </submittedName>
</protein>
<dbReference type="AlphaFoldDB" id="A0AAV9EIN6"/>
<evidence type="ECO:0000313" key="3">
    <source>
        <dbReference type="Proteomes" id="UP001180020"/>
    </source>
</evidence>
<reference evidence="2" key="2">
    <citation type="submission" date="2023-06" db="EMBL/GenBank/DDBJ databases">
        <authorList>
            <person name="Ma L."/>
            <person name="Liu K.-W."/>
            <person name="Li Z."/>
            <person name="Hsiao Y.-Y."/>
            <person name="Qi Y."/>
            <person name="Fu T."/>
            <person name="Tang G."/>
            <person name="Zhang D."/>
            <person name="Sun W.-H."/>
            <person name="Liu D.-K."/>
            <person name="Li Y."/>
            <person name="Chen G.-Z."/>
            <person name="Liu X.-D."/>
            <person name="Liao X.-Y."/>
            <person name="Jiang Y.-T."/>
            <person name="Yu X."/>
            <person name="Hao Y."/>
            <person name="Huang J."/>
            <person name="Zhao X.-W."/>
            <person name="Ke S."/>
            <person name="Chen Y.-Y."/>
            <person name="Wu W.-L."/>
            <person name="Hsu J.-L."/>
            <person name="Lin Y.-F."/>
            <person name="Huang M.-D."/>
            <person name="Li C.-Y."/>
            <person name="Huang L."/>
            <person name="Wang Z.-W."/>
            <person name="Zhao X."/>
            <person name="Zhong W.-Y."/>
            <person name="Peng D.-H."/>
            <person name="Ahmad S."/>
            <person name="Lan S."/>
            <person name="Zhang J.-S."/>
            <person name="Tsai W.-C."/>
            <person name="Van De Peer Y."/>
            <person name="Liu Z.-J."/>
        </authorList>
    </citation>
    <scope>NUCLEOTIDE SEQUENCE</scope>
    <source>
        <strain evidence="2">CP</strain>
        <tissue evidence="2">Leaves</tissue>
    </source>
</reference>
<accession>A0AAV9EIN6</accession>
<keyword evidence="3" id="KW-1185">Reference proteome</keyword>
<dbReference type="Proteomes" id="UP001180020">
    <property type="component" value="Unassembled WGS sequence"/>
</dbReference>
<comment type="caution">
    <text evidence="2">The sequence shown here is derived from an EMBL/GenBank/DDBJ whole genome shotgun (WGS) entry which is preliminary data.</text>
</comment>
<evidence type="ECO:0000313" key="2">
    <source>
        <dbReference type="EMBL" id="KAK1312819.1"/>
    </source>
</evidence>